<keyword evidence="1" id="KW-1133">Transmembrane helix</keyword>
<comment type="caution">
    <text evidence="2">The sequence shown here is derived from an EMBL/GenBank/DDBJ whole genome shotgun (WGS) entry which is preliminary data.</text>
</comment>
<sequence>MTAASRARWSAAAVALLVVGALAIGVWSGECVDHVAVPGGCTVAPALGWPGAILVAVVCAVGAVLCLRRAGRRGVARDGGQPVTPP</sequence>
<evidence type="ECO:0000313" key="2">
    <source>
        <dbReference type="EMBL" id="RIJ45285.1"/>
    </source>
</evidence>
<accession>A0A399STP3</accession>
<keyword evidence="1" id="KW-0472">Membrane</keyword>
<gene>
    <name evidence="2" type="ORF">DZG00_15000</name>
</gene>
<reference evidence="2 3" key="1">
    <citation type="submission" date="2018-08" db="EMBL/GenBank/DDBJ databases">
        <title>Genome Sequence of Clavibacter michiganensis Subspecies type strains, and the Atypical Peach-Colored Strains Isolated from Tomato.</title>
        <authorList>
            <person name="Osdaghi E."/>
            <person name="Portier P."/>
            <person name="Briand M."/>
            <person name="Jacques M.-A."/>
        </authorList>
    </citation>
    <scope>NUCLEOTIDE SEQUENCE [LARGE SCALE GENOMIC DNA]</scope>
    <source>
        <strain evidence="2 3">CFBP 8615</strain>
    </source>
</reference>
<keyword evidence="1" id="KW-0812">Transmembrane</keyword>
<dbReference type="EMBL" id="QWGT01000355">
    <property type="protein sequence ID" value="RIJ45285.1"/>
    <property type="molecule type" value="Genomic_DNA"/>
</dbReference>
<proteinExistence type="predicted"/>
<keyword evidence="3" id="KW-1185">Reference proteome</keyword>
<feature type="transmembrane region" description="Helical" evidence="1">
    <location>
        <begin position="47"/>
        <end position="67"/>
    </location>
</feature>
<evidence type="ECO:0000256" key="1">
    <source>
        <dbReference type="SAM" id="Phobius"/>
    </source>
</evidence>
<dbReference type="Proteomes" id="UP000266484">
    <property type="component" value="Unassembled WGS sequence"/>
</dbReference>
<evidence type="ECO:0000313" key="3">
    <source>
        <dbReference type="Proteomes" id="UP000266484"/>
    </source>
</evidence>
<name>A0A399STP3_9MICO</name>
<protein>
    <submittedName>
        <fullName evidence="2">Uncharacterized protein</fullName>
    </submittedName>
</protein>
<organism evidence="2 3">
    <name type="scientific">Clavibacter lycopersici</name>
    <dbReference type="NCBI Taxonomy" id="2301718"/>
    <lineage>
        <taxon>Bacteria</taxon>
        <taxon>Bacillati</taxon>
        <taxon>Actinomycetota</taxon>
        <taxon>Actinomycetes</taxon>
        <taxon>Micrococcales</taxon>
        <taxon>Microbacteriaceae</taxon>
        <taxon>Clavibacter</taxon>
    </lineage>
</organism>
<dbReference type="RefSeq" id="WP_119455796.1">
    <property type="nucleotide sequence ID" value="NZ_QWGT01000355.1"/>
</dbReference>
<dbReference type="AlphaFoldDB" id="A0A399STP3"/>